<evidence type="ECO:0000313" key="3">
    <source>
        <dbReference type="Proteomes" id="UP000095200"/>
    </source>
</evidence>
<dbReference type="OrthoDB" id="5421233at2"/>
<reference evidence="3" key="1">
    <citation type="submission" date="2016-06" db="EMBL/GenBank/DDBJ databases">
        <title>Draft genome sequence of Desulfoplanes formicivorans strain Pf12B.</title>
        <authorList>
            <person name="Watanabe M."/>
            <person name="Kojima H."/>
            <person name="Fukui M."/>
        </authorList>
    </citation>
    <scope>NUCLEOTIDE SEQUENCE [LARGE SCALE GENOMIC DNA]</scope>
    <source>
        <strain evidence="3">Pf12B</strain>
    </source>
</reference>
<feature type="transmembrane region" description="Helical" evidence="1">
    <location>
        <begin position="230"/>
        <end position="250"/>
    </location>
</feature>
<dbReference type="RefSeq" id="WP_069856844.1">
    <property type="nucleotide sequence ID" value="NZ_BDFE01000004.1"/>
</dbReference>
<feature type="transmembrane region" description="Helical" evidence="1">
    <location>
        <begin position="169"/>
        <end position="192"/>
    </location>
</feature>
<feature type="transmembrane region" description="Helical" evidence="1">
    <location>
        <begin position="34"/>
        <end position="54"/>
    </location>
</feature>
<keyword evidence="1" id="KW-1133">Transmembrane helix</keyword>
<keyword evidence="3" id="KW-1185">Reference proteome</keyword>
<gene>
    <name evidence="2" type="ORF">DPF_0080</name>
</gene>
<feature type="transmembrane region" description="Helical" evidence="1">
    <location>
        <begin position="60"/>
        <end position="79"/>
    </location>
</feature>
<dbReference type="Proteomes" id="UP000095200">
    <property type="component" value="Unassembled WGS sequence"/>
</dbReference>
<organism evidence="2 3">
    <name type="scientific">Desulfoplanes formicivorans</name>
    <dbReference type="NCBI Taxonomy" id="1592317"/>
    <lineage>
        <taxon>Bacteria</taxon>
        <taxon>Pseudomonadati</taxon>
        <taxon>Thermodesulfobacteriota</taxon>
        <taxon>Desulfovibrionia</taxon>
        <taxon>Desulfovibrionales</taxon>
        <taxon>Desulfoplanaceae</taxon>
        <taxon>Desulfoplanes</taxon>
    </lineage>
</organism>
<dbReference type="EMBL" id="BDFE01000004">
    <property type="protein sequence ID" value="GAU07402.1"/>
    <property type="molecule type" value="Genomic_DNA"/>
</dbReference>
<evidence type="ECO:0008006" key="4">
    <source>
        <dbReference type="Google" id="ProtNLM"/>
    </source>
</evidence>
<dbReference type="AlphaFoldDB" id="A0A194AB48"/>
<sequence>MIQALYPTLVFVALTCFVLTTLLARFVSPQTARLALGLGTGVCGLIVGLLVGIMERLPLFGAYEALTYTAFVVGFLELWAGSSHQGLKRQTLLTGIMTSLLLFPLVFRSDVMPRPSFFLYSHPLVACFFFCRLTALGFFAHAGIAYLAGAIPSDNPNIRLTSETRGRNFLLLGTVVFLLSEFAGSLWCYAGWGDSWRWSGNFFRSTMFFLLIMLGLHLPARWKTQPRMTCCIGSFACLFIVVCVLGRQLLE</sequence>
<evidence type="ECO:0000256" key="1">
    <source>
        <dbReference type="SAM" id="Phobius"/>
    </source>
</evidence>
<feature type="transmembrane region" description="Helical" evidence="1">
    <location>
        <begin position="119"/>
        <end position="148"/>
    </location>
</feature>
<keyword evidence="1" id="KW-0472">Membrane</keyword>
<name>A0A194AB48_9BACT</name>
<feature type="transmembrane region" description="Helical" evidence="1">
    <location>
        <begin position="91"/>
        <end position="107"/>
    </location>
</feature>
<proteinExistence type="predicted"/>
<keyword evidence="1" id="KW-0812">Transmembrane</keyword>
<evidence type="ECO:0000313" key="2">
    <source>
        <dbReference type="EMBL" id="GAU07402.1"/>
    </source>
</evidence>
<protein>
    <recommendedName>
        <fullName evidence="4">Cytochrome c assembly protein domain-containing protein</fullName>
    </recommendedName>
</protein>
<feature type="transmembrane region" description="Helical" evidence="1">
    <location>
        <begin position="6"/>
        <end position="27"/>
    </location>
</feature>
<accession>A0A194AB48</accession>
<comment type="caution">
    <text evidence="2">The sequence shown here is derived from an EMBL/GenBank/DDBJ whole genome shotgun (WGS) entry which is preliminary data.</text>
</comment>
<feature type="transmembrane region" description="Helical" evidence="1">
    <location>
        <begin position="198"/>
        <end position="218"/>
    </location>
</feature>
<dbReference type="STRING" id="1592317.DPF_0080"/>